<keyword evidence="3" id="KW-1185">Reference proteome</keyword>
<feature type="domain" description="Putative phage metallopeptidase" evidence="1">
    <location>
        <begin position="2"/>
        <end position="111"/>
    </location>
</feature>
<evidence type="ECO:0000313" key="2">
    <source>
        <dbReference type="EMBL" id="AWR95045.1"/>
    </source>
</evidence>
<reference evidence="2 3" key="1">
    <citation type="submission" date="2018-05" db="EMBL/GenBank/DDBJ databases">
        <title>Complete Genome Sequences of Extremely Thermoacidophilic, Metal-Mobilizing Type-Strain Members of the Archaeal Family Sulfolobaceae: Acidianus brierleyi DSM-1651T, Acidianus sulfidivorans DSM-18786T, Metallosphaera hakonensis DSM-7519T, and Metallosphaera prunae DSM-10039T.</title>
        <authorList>
            <person name="Counts J.A."/>
            <person name="Kelly R.M."/>
        </authorList>
    </citation>
    <scope>NUCLEOTIDE SEQUENCE [LARGE SCALE GENOMIC DNA]</scope>
    <source>
        <strain evidence="2 3">DSM 1651</strain>
    </source>
</reference>
<dbReference type="InterPro" id="IPR043998">
    <property type="entry name" value="Put_Metallopep"/>
</dbReference>
<evidence type="ECO:0000313" key="3">
    <source>
        <dbReference type="Proteomes" id="UP000248044"/>
    </source>
</evidence>
<evidence type="ECO:0000259" key="1">
    <source>
        <dbReference type="Pfam" id="PF18894"/>
    </source>
</evidence>
<accession>A0A2U9IGF6</accession>
<dbReference type="KEGG" id="abri:DFR85_10985"/>
<dbReference type="Pfam" id="PF18894">
    <property type="entry name" value="PhageMetallopep"/>
    <property type="match status" value="1"/>
</dbReference>
<dbReference type="EMBL" id="CP029289">
    <property type="protein sequence ID" value="AWR95045.1"/>
    <property type="molecule type" value="Genomic_DNA"/>
</dbReference>
<proteinExistence type="predicted"/>
<dbReference type="RefSeq" id="WP_110270926.1">
    <property type="nucleotide sequence ID" value="NZ_CP029289.2"/>
</dbReference>
<dbReference type="Proteomes" id="UP000248044">
    <property type="component" value="Chromosome"/>
</dbReference>
<dbReference type="AlphaFoldDB" id="A0A2U9IGF6"/>
<organism evidence="2 3">
    <name type="scientific">Acidianus brierleyi</name>
    <dbReference type="NCBI Taxonomy" id="41673"/>
    <lineage>
        <taxon>Archaea</taxon>
        <taxon>Thermoproteota</taxon>
        <taxon>Thermoprotei</taxon>
        <taxon>Sulfolobales</taxon>
        <taxon>Sulfolobaceae</taxon>
        <taxon>Acidianus</taxon>
    </lineage>
</organism>
<protein>
    <submittedName>
        <fullName evidence="2">Metallopeptidase</fullName>
    </submittedName>
</protein>
<sequence length="123" mass="14350">MQLEKADDVKRLAEEINTKASLGLDLSKVIFLRSQHSKTTAIARTLGLPPQWRYVFGEDKIYIIEVISEKFDKLTCHQKIYVVVHELLHIPSGMKGGLRNHTYREFRNIRKIIKEKGLDEICW</sequence>
<dbReference type="GeneID" id="36832687"/>
<name>A0A2U9IGF6_9CREN</name>
<dbReference type="OrthoDB" id="26976at2157"/>
<gene>
    <name evidence="2" type="ORF">DFR85_10985</name>
</gene>